<dbReference type="InterPro" id="IPR055129">
    <property type="entry name" value="YEATS_dom"/>
</dbReference>
<dbReference type="AlphaFoldDB" id="A0A168NK07"/>
<reference evidence="5 6" key="1">
    <citation type="submission" date="2015-06" db="EMBL/GenBank/DDBJ databases">
        <title>Expansion of signal transduction pathways in fungi by whole-genome duplication.</title>
        <authorList>
            <consortium name="DOE Joint Genome Institute"/>
            <person name="Corrochano L.M."/>
            <person name="Kuo A."/>
            <person name="Marcet-Houben M."/>
            <person name="Polaino S."/>
            <person name="Salamov A."/>
            <person name="Villalobos J.M."/>
            <person name="Alvarez M.I."/>
            <person name="Avalos J."/>
            <person name="Benito E.P."/>
            <person name="Benoit I."/>
            <person name="Burger G."/>
            <person name="Camino L.P."/>
            <person name="Canovas D."/>
            <person name="Cerda-Olmedo E."/>
            <person name="Cheng J.-F."/>
            <person name="Dominguez A."/>
            <person name="Elias M."/>
            <person name="Eslava A.P."/>
            <person name="Glaser F."/>
            <person name="Grimwood J."/>
            <person name="Gutierrez G."/>
            <person name="Heitman J."/>
            <person name="Henrissat B."/>
            <person name="Iturriaga E.A."/>
            <person name="Lang B.F."/>
            <person name="Lavin J.L."/>
            <person name="Lee S."/>
            <person name="Li W."/>
            <person name="Lindquist E."/>
            <person name="Lopez-Garcia S."/>
            <person name="Luque E.M."/>
            <person name="Marcos A.T."/>
            <person name="Martin J."/>
            <person name="Mccluskey K."/>
            <person name="Medina H.R."/>
            <person name="Miralles-Duran A."/>
            <person name="Miyazaki A."/>
            <person name="Munoz-Torres E."/>
            <person name="Oguiza J.A."/>
            <person name="Ohm R."/>
            <person name="Olmedo M."/>
            <person name="Orejas M."/>
            <person name="Ortiz-Castellanos L."/>
            <person name="Pisabarro A.G."/>
            <person name="Rodriguez-Romero J."/>
            <person name="Ruiz-Herrera J."/>
            <person name="Ruiz-Vazquez R."/>
            <person name="Sanz C."/>
            <person name="Schackwitz W."/>
            <person name="Schmutz J."/>
            <person name="Shahriari M."/>
            <person name="Shelest E."/>
            <person name="Silva-Franco F."/>
            <person name="Soanes D."/>
            <person name="Syed K."/>
            <person name="Tagua V.G."/>
            <person name="Talbot N.J."/>
            <person name="Thon M."/>
            <person name="De Vries R.P."/>
            <person name="Wiebenga A."/>
            <person name="Yadav J.S."/>
            <person name="Braun E.L."/>
            <person name="Baker S."/>
            <person name="Garre V."/>
            <person name="Horwitz B."/>
            <person name="Torres-Martinez S."/>
            <person name="Idnurm A."/>
            <person name="Herrera-Estrella A."/>
            <person name="Gabaldon T."/>
            <person name="Grigoriev I.V."/>
        </authorList>
    </citation>
    <scope>NUCLEOTIDE SEQUENCE [LARGE SCALE GENOMIC DNA]</scope>
    <source>
        <strain evidence="5 6">CBS 277.49</strain>
    </source>
</reference>
<keyword evidence="1 2" id="KW-0539">Nucleus</keyword>
<dbReference type="Gene3D" id="2.60.40.1970">
    <property type="entry name" value="YEATS domain"/>
    <property type="match status" value="1"/>
</dbReference>
<organism evidence="5 6">
    <name type="scientific">Mucor lusitanicus CBS 277.49</name>
    <dbReference type="NCBI Taxonomy" id="747725"/>
    <lineage>
        <taxon>Eukaryota</taxon>
        <taxon>Fungi</taxon>
        <taxon>Fungi incertae sedis</taxon>
        <taxon>Mucoromycota</taxon>
        <taxon>Mucoromycotina</taxon>
        <taxon>Mucoromycetes</taxon>
        <taxon>Mucorales</taxon>
        <taxon>Mucorineae</taxon>
        <taxon>Mucoraceae</taxon>
        <taxon>Mucor</taxon>
    </lineage>
</organism>
<accession>A0A168NK07</accession>
<dbReference type="OrthoDB" id="1741717at2759"/>
<gene>
    <name evidence="5" type="ORF">MUCCIDRAFT_160045</name>
</gene>
<dbReference type="Pfam" id="PF03366">
    <property type="entry name" value="YEATS"/>
    <property type="match status" value="1"/>
</dbReference>
<evidence type="ECO:0000313" key="6">
    <source>
        <dbReference type="Proteomes" id="UP000077051"/>
    </source>
</evidence>
<keyword evidence="6" id="KW-1185">Reference proteome</keyword>
<evidence type="ECO:0000256" key="3">
    <source>
        <dbReference type="SAM" id="MobiDB-lite"/>
    </source>
</evidence>
<evidence type="ECO:0000256" key="2">
    <source>
        <dbReference type="PROSITE-ProRule" id="PRU00376"/>
    </source>
</evidence>
<comment type="caution">
    <text evidence="5">The sequence shown here is derived from an EMBL/GenBank/DDBJ whole genome shotgun (WGS) entry which is preliminary data.</text>
</comment>
<dbReference type="Proteomes" id="UP000077051">
    <property type="component" value="Unassembled WGS sequence"/>
</dbReference>
<dbReference type="VEuPathDB" id="FungiDB:MUCCIDRAFT_160045"/>
<feature type="compositionally biased region" description="Low complexity" evidence="3">
    <location>
        <begin position="174"/>
        <end position="203"/>
    </location>
</feature>
<dbReference type="InterPro" id="IPR005033">
    <property type="entry name" value="YEATS"/>
</dbReference>
<name>A0A168NK07_MUCCL</name>
<dbReference type="InterPro" id="IPR038704">
    <property type="entry name" value="YEAST_sf"/>
</dbReference>
<proteinExistence type="predicted"/>
<dbReference type="GO" id="GO:0005634">
    <property type="term" value="C:nucleus"/>
    <property type="evidence" value="ECO:0007669"/>
    <property type="project" value="UniProtKB-SubCell"/>
</dbReference>
<evidence type="ECO:0000256" key="1">
    <source>
        <dbReference type="ARBA" id="ARBA00023242"/>
    </source>
</evidence>
<dbReference type="EMBL" id="AMYB01000002">
    <property type="protein sequence ID" value="OAD06375.1"/>
    <property type="molecule type" value="Genomic_DNA"/>
</dbReference>
<evidence type="ECO:0000313" key="5">
    <source>
        <dbReference type="EMBL" id="OAD06375.1"/>
    </source>
</evidence>
<dbReference type="STRING" id="747725.A0A168NK07"/>
<comment type="subcellular location">
    <subcellularLocation>
        <location evidence="2">Nucleus</location>
    </subcellularLocation>
</comment>
<protein>
    <recommendedName>
        <fullName evidence="4">YEATS domain-containing protein</fullName>
    </recommendedName>
</protein>
<feature type="region of interest" description="Disordered" evidence="3">
    <location>
        <begin position="137"/>
        <end position="232"/>
    </location>
</feature>
<sequence length="343" mass="39115">MMEKRIKINCSSNIIKGRFTNNGDQWRAWTVTLEVPNVDMSEHIDHVEYVLHASFGLPPIVCTDPPYQLQKEGWGEFDLVIHVYMKDPQVPSPQSYTFDLHFKKSRYAACRKIILGSDVEYKQQDFVIDLESEQDLQARARASPRRRRPTPKLQELQQASGSKKSKKAFQRQGTTSSSSSFSPASSPSTTSSPSSVTSLITPPADSNNKDLQQQQMPQHSNVVVQQDPSQDKQMRVCRSPHYILDPANDLSLVVDIETIDMQELKALLEALDDTHLRQAFQIMKKYDTSKMNIQTTDNGAYYLIDMDTACSDLINELWEFVIDVEIEKCKESSTLSEQQQHQH</sequence>
<dbReference type="GO" id="GO:0000785">
    <property type="term" value="C:chromatin"/>
    <property type="evidence" value="ECO:0007669"/>
    <property type="project" value="UniProtKB-ARBA"/>
</dbReference>
<feature type="compositionally biased region" description="Polar residues" evidence="3">
    <location>
        <begin position="204"/>
        <end position="228"/>
    </location>
</feature>
<dbReference type="PANTHER" id="PTHR47573">
    <property type="entry name" value="PROTEIN AF-9 HOMOLOG"/>
    <property type="match status" value="1"/>
</dbReference>
<feature type="domain" description="YEATS" evidence="4">
    <location>
        <begin position="1"/>
        <end position="129"/>
    </location>
</feature>
<evidence type="ECO:0000259" key="4">
    <source>
        <dbReference type="PROSITE" id="PS51037"/>
    </source>
</evidence>
<dbReference type="GO" id="GO:0006355">
    <property type="term" value="P:regulation of DNA-templated transcription"/>
    <property type="evidence" value="ECO:0007669"/>
    <property type="project" value="InterPro"/>
</dbReference>
<dbReference type="PROSITE" id="PS51037">
    <property type="entry name" value="YEATS"/>
    <property type="match status" value="1"/>
</dbReference>